<protein>
    <submittedName>
        <fullName evidence="2">Uncharacterized protein</fullName>
    </submittedName>
</protein>
<reference evidence="2" key="1">
    <citation type="submission" date="2020-10" db="EMBL/GenBank/DDBJ databases">
        <authorList>
            <person name="Han B."/>
            <person name="Lu T."/>
            <person name="Zhao Q."/>
            <person name="Huang X."/>
            <person name="Zhao Y."/>
        </authorList>
    </citation>
    <scope>NUCLEOTIDE SEQUENCE</scope>
</reference>
<accession>A0A811Q8A4</accession>
<keyword evidence="3" id="KW-1185">Reference proteome</keyword>
<name>A0A811Q8A4_9POAL</name>
<dbReference type="EMBL" id="CAJGYO010000009">
    <property type="protein sequence ID" value="CAD6253471.1"/>
    <property type="molecule type" value="Genomic_DNA"/>
</dbReference>
<gene>
    <name evidence="2" type="ORF">NCGR_LOCUS37096</name>
</gene>
<dbReference type="Proteomes" id="UP000604825">
    <property type="component" value="Unassembled WGS sequence"/>
</dbReference>
<evidence type="ECO:0000313" key="3">
    <source>
        <dbReference type="Proteomes" id="UP000604825"/>
    </source>
</evidence>
<organism evidence="2 3">
    <name type="scientific">Miscanthus lutarioriparius</name>
    <dbReference type="NCBI Taxonomy" id="422564"/>
    <lineage>
        <taxon>Eukaryota</taxon>
        <taxon>Viridiplantae</taxon>
        <taxon>Streptophyta</taxon>
        <taxon>Embryophyta</taxon>
        <taxon>Tracheophyta</taxon>
        <taxon>Spermatophyta</taxon>
        <taxon>Magnoliopsida</taxon>
        <taxon>Liliopsida</taxon>
        <taxon>Poales</taxon>
        <taxon>Poaceae</taxon>
        <taxon>PACMAD clade</taxon>
        <taxon>Panicoideae</taxon>
        <taxon>Andropogonodae</taxon>
        <taxon>Andropogoneae</taxon>
        <taxon>Saccharinae</taxon>
        <taxon>Miscanthus</taxon>
    </lineage>
</organism>
<evidence type="ECO:0000313" key="2">
    <source>
        <dbReference type="EMBL" id="CAD6253471.1"/>
    </source>
</evidence>
<proteinExistence type="predicted"/>
<evidence type="ECO:0000256" key="1">
    <source>
        <dbReference type="SAM" id="MobiDB-lite"/>
    </source>
</evidence>
<sequence length="131" mass="14158">MEGEIFNPVHPEIPPGGALESAKPTPLAVATLEDPESAEPTPTVLGASEVSSDDFTSTIVAFVGMEVPEVPDEEIVDYEATPERVEVNVVYMSIDYYILGDDSAALEFNFATESFVPISLKLIDNRLNIIV</sequence>
<comment type="caution">
    <text evidence="2">The sequence shown here is derived from an EMBL/GenBank/DDBJ whole genome shotgun (WGS) entry which is preliminary data.</text>
</comment>
<dbReference type="AlphaFoldDB" id="A0A811Q8A4"/>
<feature type="region of interest" description="Disordered" evidence="1">
    <location>
        <begin position="1"/>
        <end position="25"/>
    </location>
</feature>